<dbReference type="STRING" id="504472.Slin_0654"/>
<evidence type="ECO:0000313" key="3">
    <source>
        <dbReference type="Proteomes" id="UP000002028"/>
    </source>
</evidence>
<accession>D2QGB0</accession>
<dbReference type="Proteomes" id="UP000002028">
    <property type="component" value="Chromosome"/>
</dbReference>
<dbReference type="AlphaFoldDB" id="D2QGB0"/>
<dbReference type="HOGENOM" id="CLU_039679_0_0_10"/>
<feature type="domain" description="Amine oxidase" evidence="1">
    <location>
        <begin position="24"/>
        <end position="432"/>
    </location>
</feature>
<name>D2QGB0_SPILD</name>
<dbReference type="EMBL" id="CP001769">
    <property type="protein sequence ID" value="ADB36717.1"/>
    <property type="molecule type" value="Genomic_DNA"/>
</dbReference>
<dbReference type="InterPro" id="IPR002937">
    <property type="entry name" value="Amino_oxidase"/>
</dbReference>
<proteinExistence type="predicted"/>
<dbReference type="RefSeq" id="WP_012925269.1">
    <property type="nucleotide sequence ID" value="NC_013730.1"/>
</dbReference>
<reference evidence="2 3" key="1">
    <citation type="journal article" date="2010" name="Stand. Genomic Sci.">
        <title>Complete genome sequence of Spirosoma linguale type strain (1).</title>
        <authorList>
            <person name="Lail K."/>
            <person name="Sikorski J."/>
            <person name="Saunders E."/>
            <person name="Lapidus A."/>
            <person name="Glavina Del Rio T."/>
            <person name="Copeland A."/>
            <person name="Tice H."/>
            <person name="Cheng J.-F."/>
            <person name="Lucas S."/>
            <person name="Nolan M."/>
            <person name="Bruce D."/>
            <person name="Goodwin L."/>
            <person name="Pitluck S."/>
            <person name="Ivanova N."/>
            <person name="Mavromatis K."/>
            <person name="Ovchinnikova G."/>
            <person name="Pati A."/>
            <person name="Chen A."/>
            <person name="Palaniappan K."/>
            <person name="Land M."/>
            <person name="Hauser L."/>
            <person name="Chang Y.-J."/>
            <person name="Jeffries C.D."/>
            <person name="Chain P."/>
            <person name="Brettin T."/>
            <person name="Detter J.C."/>
            <person name="Schuetze A."/>
            <person name="Rohde M."/>
            <person name="Tindall B.J."/>
            <person name="Goeker M."/>
            <person name="Bristow J."/>
            <person name="Eisen J.A."/>
            <person name="Markowitz V."/>
            <person name="Hugenholtz P."/>
            <person name="Kyrpides N.C."/>
            <person name="Klenk H.-P."/>
            <person name="Chen F."/>
        </authorList>
    </citation>
    <scope>NUCLEOTIDE SEQUENCE [LARGE SCALE GENOMIC DNA]</scope>
    <source>
        <strain evidence="3">ATCC 33905 / DSM 74 / LMG 10896 / Claus 1</strain>
    </source>
</reference>
<keyword evidence="3" id="KW-1185">Reference proteome</keyword>
<evidence type="ECO:0000313" key="2">
    <source>
        <dbReference type="EMBL" id="ADB36717.1"/>
    </source>
</evidence>
<dbReference type="PANTHER" id="PTHR42841">
    <property type="entry name" value="AMINE OXIDASE"/>
    <property type="match status" value="1"/>
</dbReference>
<organism evidence="2 3">
    <name type="scientific">Spirosoma linguale (strain ATCC 33905 / DSM 74 / LMG 10896 / Claus 1)</name>
    <dbReference type="NCBI Taxonomy" id="504472"/>
    <lineage>
        <taxon>Bacteria</taxon>
        <taxon>Pseudomonadati</taxon>
        <taxon>Bacteroidota</taxon>
        <taxon>Cytophagia</taxon>
        <taxon>Cytophagales</taxon>
        <taxon>Cytophagaceae</taxon>
        <taxon>Spirosoma</taxon>
    </lineage>
</organism>
<dbReference type="KEGG" id="sli:Slin_0654"/>
<dbReference type="Gene3D" id="3.50.50.60">
    <property type="entry name" value="FAD/NAD(P)-binding domain"/>
    <property type="match status" value="1"/>
</dbReference>
<sequence length="438" mass="48135">MSPDSSSSSNGITDKPVLIIGAGMAGLTCAVYLKQAGIDARVLEAADGVGGRVRTDTVDGFRLDRGFQILLTAYPEARRLLNYSALNLQYFRSGALIHHQTPTPEWMTLLNPFQEPLSVFKTLASPVGTLADKLHIVELLRRTQELPIDELFRQTPVSTLDFLLGMGFSGQMIERFFRPFFGGVFLEDMLTTSSNFFEFCFRMFFIGGAAVPANGMEAIPNQLAGWLAPGQIRLQTPVKRIDGNTVYLNSGETLTGRAVVLAVDAAQAAQLTGRPLPTEQEFNHTTCTYFAVRPDQFKNRPTEEKLLLLNTHRSSAVHNVAILTDVAPTYAPAGQTLVSVSTQSLVLLDEAALTAKIRTELSNWFGEDVQQWRHLRTYHLPHALPAYNPEQAGNDAIRQPLKLSDSLYQCGDQTAYPSLNAAMQTGRQVAEMISGVVN</sequence>
<dbReference type="eggNOG" id="COG1232">
    <property type="taxonomic scope" value="Bacteria"/>
</dbReference>
<dbReference type="Pfam" id="PF01593">
    <property type="entry name" value="Amino_oxidase"/>
    <property type="match status" value="1"/>
</dbReference>
<dbReference type="InterPro" id="IPR036188">
    <property type="entry name" value="FAD/NAD-bd_sf"/>
</dbReference>
<dbReference type="SUPFAM" id="SSF51905">
    <property type="entry name" value="FAD/NAD(P)-binding domain"/>
    <property type="match status" value="1"/>
</dbReference>
<protein>
    <submittedName>
        <fullName evidence="2">Amine oxidase</fullName>
    </submittedName>
</protein>
<evidence type="ECO:0000259" key="1">
    <source>
        <dbReference type="Pfam" id="PF01593"/>
    </source>
</evidence>
<dbReference type="GO" id="GO:0016491">
    <property type="term" value="F:oxidoreductase activity"/>
    <property type="evidence" value="ECO:0007669"/>
    <property type="project" value="InterPro"/>
</dbReference>
<gene>
    <name evidence="2" type="ordered locus">Slin_0654</name>
</gene>